<proteinExistence type="predicted"/>
<keyword evidence="3" id="KW-1185">Reference proteome</keyword>
<dbReference type="Proteomes" id="UP001341840">
    <property type="component" value="Unassembled WGS sequence"/>
</dbReference>
<gene>
    <name evidence="2" type="ORF">PIB30_059513</name>
</gene>
<organism evidence="2 3">
    <name type="scientific">Stylosanthes scabra</name>
    <dbReference type="NCBI Taxonomy" id="79078"/>
    <lineage>
        <taxon>Eukaryota</taxon>
        <taxon>Viridiplantae</taxon>
        <taxon>Streptophyta</taxon>
        <taxon>Embryophyta</taxon>
        <taxon>Tracheophyta</taxon>
        <taxon>Spermatophyta</taxon>
        <taxon>Magnoliopsida</taxon>
        <taxon>eudicotyledons</taxon>
        <taxon>Gunneridae</taxon>
        <taxon>Pentapetalae</taxon>
        <taxon>rosids</taxon>
        <taxon>fabids</taxon>
        <taxon>Fabales</taxon>
        <taxon>Fabaceae</taxon>
        <taxon>Papilionoideae</taxon>
        <taxon>50 kb inversion clade</taxon>
        <taxon>dalbergioids sensu lato</taxon>
        <taxon>Dalbergieae</taxon>
        <taxon>Pterocarpus clade</taxon>
        <taxon>Stylosanthes</taxon>
    </lineage>
</organism>
<evidence type="ECO:0000313" key="3">
    <source>
        <dbReference type="Proteomes" id="UP001341840"/>
    </source>
</evidence>
<name>A0ABU6ZJ07_9FABA</name>
<dbReference type="EMBL" id="JASCZI010272373">
    <property type="protein sequence ID" value="MED6221930.1"/>
    <property type="molecule type" value="Genomic_DNA"/>
</dbReference>
<reference evidence="2 3" key="1">
    <citation type="journal article" date="2023" name="Plants (Basel)">
        <title>Bridging the Gap: Combining Genomics and Transcriptomics Approaches to Understand Stylosanthes scabra, an Orphan Legume from the Brazilian Caatinga.</title>
        <authorList>
            <person name="Ferreira-Neto J.R.C."/>
            <person name="da Silva M.D."/>
            <person name="Binneck E."/>
            <person name="de Melo N.F."/>
            <person name="da Silva R.H."/>
            <person name="de Melo A.L.T.M."/>
            <person name="Pandolfi V."/>
            <person name="Bustamante F.O."/>
            <person name="Brasileiro-Vidal A.C."/>
            <person name="Benko-Iseppon A.M."/>
        </authorList>
    </citation>
    <scope>NUCLEOTIDE SEQUENCE [LARGE SCALE GENOMIC DNA]</scope>
    <source>
        <tissue evidence="2">Leaves</tissue>
    </source>
</reference>
<evidence type="ECO:0000256" key="1">
    <source>
        <dbReference type="SAM" id="MobiDB-lite"/>
    </source>
</evidence>
<feature type="compositionally biased region" description="Basic and acidic residues" evidence="1">
    <location>
        <begin position="9"/>
        <end position="21"/>
    </location>
</feature>
<sequence length="332" mass="35885">MTQHWRRPVRSDGGEVRREGGLRSFSTTLMAKCGWWGRQRPTSRVEETPVEFQNHPATLAGKEFNDRNVANPHYEASNHIGLDIWMVSRRFGSVEEDGTVWWESLMVDHMMGGYTMDHDLGWSVLDPMTHESFLNKRGVNVTRVGPVLANFGLGPESSDNSSGSCPFPPGNQLKADAGAVCEFSGVACGDFSGAGDRRANDTVGLSIDGLGACKNNDIADTVGGSGNTKRRSSELLVEGLVPGDISSSGSGSGTPETCSEETLYRLNLEAWAGVQCIGEVQVGDESLNLPELPIQDQPVEEEESFEGDTLTKAEATKAVWRKGGLSFAEKTL</sequence>
<protein>
    <submittedName>
        <fullName evidence="2">Uncharacterized protein</fullName>
    </submittedName>
</protein>
<accession>A0ABU6ZJ07</accession>
<feature type="region of interest" description="Disordered" evidence="1">
    <location>
        <begin position="1"/>
        <end position="21"/>
    </location>
</feature>
<evidence type="ECO:0000313" key="2">
    <source>
        <dbReference type="EMBL" id="MED6221930.1"/>
    </source>
</evidence>
<comment type="caution">
    <text evidence="2">The sequence shown here is derived from an EMBL/GenBank/DDBJ whole genome shotgun (WGS) entry which is preliminary data.</text>
</comment>